<keyword evidence="1" id="KW-0472">Membrane</keyword>
<dbReference type="RefSeq" id="WP_029180181.1">
    <property type="nucleotide sequence ID" value="NZ_JAIMDZ010000014.1"/>
</dbReference>
<comment type="caution">
    <text evidence="2">The sequence shown here is derived from an EMBL/GenBank/DDBJ whole genome shotgun (WGS) entry which is preliminary data.</text>
</comment>
<keyword evidence="1" id="KW-0812">Transmembrane</keyword>
<feature type="transmembrane region" description="Helical" evidence="1">
    <location>
        <begin position="20"/>
        <end position="38"/>
    </location>
</feature>
<sequence>MTKEDLRKQFENCVHPTKKIFLTFCLAFGISLSLLTRISRSSDLPKMGILIVISLIISIPFCSKHLRYLYNNLERTLYQLRSEQMAYFEKHAVTTTDVIDDFTMSYTQYDVKLSFSYRDQSQSFTVLRTLIPQPYANQRLVIVAHHLSLPSDRIGDYEERFDLSEFSQTYATFIKRRERNLALFINPYETNQSPYKIISELPATEKQTFELAIINQLDPATNESTTKTK</sequence>
<evidence type="ECO:0000256" key="1">
    <source>
        <dbReference type="SAM" id="Phobius"/>
    </source>
</evidence>
<proteinExistence type="predicted"/>
<evidence type="ECO:0000313" key="2">
    <source>
        <dbReference type="EMBL" id="TII02409.1"/>
    </source>
</evidence>
<feature type="transmembrane region" description="Helical" evidence="1">
    <location>
        <begin position="44"/>
        <end position="62"/>
    </location>
</feature>
<gene>
    <name evidence="2" type="ORF">FAJ35_05085</name>
</gene>
<dbReference type="AlphaFoldDB" id="A0A4T2GSN5"/>
<organism evidence="2 3">
    <name type="scientific">Streptococcus suis</name>
    <dbReference type="NCBI Taxonomy" id="1307"/>
    <lineage>
        <taxon>Bacteria</taxon>
        <taxon>Bacillati</taxon>
        <taxon>Bacillota</taxon>
        <taxon>Bacilli</taxon>
        <taxon>Lactobacillales</taxon>
        <taxon>Streptococcaceae</taxon>
        <taxon>Streptococcus</taxon>
    </lineage>
</organism>
<accession>A0A4T2GSN5</accession>
<dbReference type="EMBL" id="SSXL01000014">
    <property type="protein sequence ID" value="TII02409.1"/>
    <property type="molecule type" value="Genomic_DNA"/>
</dbReference>
<protein>
    <submittedName>
        <fullName evidence="2">Uncharacterized protein</fullName>
    </submittedName>
</protein>
<reference evidence="2 3" key="1">
    <citation type="submission" date="2019-04" db="EMBL/GenBank/DDBJ databases">
        <title>Genome analysis of Streptococcus suis strain WUSS327.</title>
        <authorList>
            <person name="Chen H."/>
            <person name="Gao X."/>
            <person name="Wu Z."/>
        </authorList>
    </citation>
    <scope>NUCLEOTIDE SEQUENCE [LARGE SCALE GENOMIC DNA]</scope>
    <source>
        <strain evidence="2 3">WUSS327</strain>
    </source>
</reference>
<dbReference type="Proteomes" id="UP000309259">
    <property type="component" value="Unassembled WGS sequence"/>
</dbReference>
<evidence type="ECO:0000313" key="3">
    <source>
        <dbReference type="Proteomes" id="UP000309259"/>
    </source>
</evidence>
<keyword evidence="1" id="KW-1133">Transmembrane helix</keyword>
<name>A0A4T2GSN5_STRSU</name>